<dbReference type="RefSeq" id="WP_184980898.1">
    <property type="nucleotide sequence ID" value="NZ_BAAALO010000005.1"/>
</dbReference>
<proteinExistence type="predicted"/>
<protein>
    <submittedName>
        <fullName evidence="1">Uncharacterized protein</fullName>
    </submittedName>
</protein>
<dbReference type="AlphaFoldDB" id="A0A7X0M6I3"/>
<reference evidence="1 2" key="1">
    <citation type="submission" date="2020-08" db="EMBL/GenBank/DDBJ databases">
        <title>Sequencing the genomes of 1000 actinobacteria strains.</title>
        <authorList>
            <person name="Klenk H.-P."/>
        </authorList>
    </citation>
    <scope>NUCLEOTIDE SEQUENCE [LARGE SCALE GENOMIC DNA]</scope>
    <source>
        <strain evidence="1 2">DSM 44936</strain>
    </source>
</reference>
<sequence length="57" mass="6677">MFTIALILSLICLAIPVFTFLRMVVTARRVRAEIHWRMSAHRRHCCGHQAESDHKVF</sequence>
<comment type="caution">
    <text evidence="1">The sequence shown here is derived from an EMBL/GenBank/DDBJ whole genome shotgun (WGS) entry which is preliminary data.</text>
</comment>
<evidence type="ECO:0000313" key="2">
    <source>
        <dbReference type="Proteomes" id="UP000555564"/>
    </source>
</evidence>
<name>A0A7X0M6I3_9ACTN</name>
<dbReference type="EMBL" id="JACHIU010000001">
    <property type="protein sequence ID" value="MBB6473267.1"/>
    <property type="molecule type" value="Genomic_DNA"/>
</dbReference>
<accession>A0A7X0M6I3</accession>
<keyword evidence="2" id="KW-1185">Reference proteome</keyword>
<gene>
    <name evidence="1" type="ORF">BJ992_002698</name>
</gene>
<evidence type="ECO:0000313" key="1">
    <source>
        <dbReference type="EMBL" id="MBB6473267.1"/>
    </source>
</evidence>
<organism evidence="1 2">
    <name type="scientific">Sphaerisporangium rubeum</name>
    <dbReference type="NCBI Taxonomy" id="321317"/>
    <lineage>
        <taxon>Bacteria</taxon>
        <taxon>Bacillati</taxon>
        <taxon>Actinomycetota</taxon>
        <taxon>Actinomycetes</taxon>
        <taxon>Streptosporangiales</taxon>
        <taxon>Streptosporangiaceae</taxon>
        <taxon>Sphaerisporangium</taxon>
    </lineage>
</organism>
<dbReference type="Proteomes" id="UP000555564">
    <property type="component" value="Unassembled WGS sequence"/>
</dbReference>